<sequence length="139" mass="13971">MDQEPTPAAPAVPGALPAGNTSVTPVAVAKVAAAAASAVRGVHALGTASPRAFGALREAVAHDAVLGVTAEVGTTQAAVDIVLTAEYGRPLYELADDVRAAVHDAVEHQTGLEVIEVNVEIGDVHVPGLHDGHPGTDRP</sequence>
<organism evidence="2 3">
    <name type="scientific">Arthrobacter ginkgonis</name>
    <dbReference type="NCBI Taxonomy" id="1630594"/>
    <lineage>
        <taxon>Bacteria</taxon>
        <taxon>Bacillati</taxon>
        <taxon>Actinomycetota</taxon>
        <taxon>Actinomycetes</taxon>
        <taxon>Micrococcales</taxon>
        <taxon>Micrococcaceae</taxon>
        <taxon>Arthrobacter</taxon>
    </lineage>
</organism>
<dbReference type="PANTHER" id="PTHR34297">
    <property type="entry name" value="HYPOTHETICAL CYTOSOLIC PROTEIN-RELATED"/>
    <property type="match status" value="1"/>
</dbReference>
<keyword evidence="3" id="KW-1185">Reference proteome</keyword>
<proteinExistence type="inferred from homology"/>
<dbReference type="Proteomes" id="UP001500752">
    <property type="component" value="Unassembled WGS sequence"/>
</dbReference>
<protein>
    <submittedName>
        <fullName evidence="2">Asp23/Gls24 family envelope stress response protein</fullName>
    </submittedName>
</protein>
<dbReference type="PANTHER" id="PTHR34297:SF3">
    <property type="entry name" value="ALKALINE SHOCK PROTEIN 23"/>
    <property type="match status" value="1"/>
</dbReference>
<dbReference type="InterPro" id="IPR005531">
    <property type="entry name" value="Asp23"/>
</dbReference>
<dbReference type="Pfam" id="PF03780">
    <property type="entry name" value="Asp23"/>
    <property type="match status" value="1"/>
</dbReference>
<dbReference type="EMBL" id="BAABEO010000006">
    <property type="protein sequence ID" value="GAA3668437.1"/>
    <property type="molecule type" value="Genomic_DNA"/>
</dbReference>
<accession>A0ABP7BTR2</accession>
<evidence type="ECO:0000256" key="1">
    <source>
        <dbReference type="ARBA" id="ARBA00005721"/>
    </source>
</evidence>
<name>A0ABP7BTR2_9MICC</name>
<reference evidence="3" key="1">
    <citation type="journal article" date="2019" name="Int. J. Syst. Evol. Microbiol.">
        <title>The Global Catalogue of Microorganisms (GCM) 10K type strain sequencing project: providing services to taxonomists for standard genome sequencing and annotation.</title>
        <authorList>
            <consortium name="The Broad Institute Genomics Platform"/>
            <consortium name="The Broad Institute Genome Sequencing Center for Infectious Disease"/>
            <person name="Wu L."/>
            <person name="Ma J."/>
        </authorList>
    </citation>
    <scope>NUCLEOTIDE SEQUENCE [LARGE SCALE GENOMIC DNA]</scope>
    <source>
        <strain evidence="3">JCM 30742</strain>
    </source>
</reference>
<dbReference type="RefSeq" id="WP_345148025.1">
    <property type="nucleotide sequence ID" value="NZ_BAABEO010000006.1"/>
</dbReference>
<comment type="caution">
    <text evidence="2">The sequence shown here is derived from an EMBL/GenBank/DDBJ whole genome shotgun (WGS) entry which is preliminary data.</text>
</comment>
<comment type="similarity">
    <text evidence="1">Belongs to the asp23 family.</text>
</comment>
<evidence type="ECO:0000313" key="3">
    <source>
        <dbReference type="Proteomes" id="UP001500752"/>
    </source>
</evidence>
<gene>
    <name evidence="2" type="ORF">GCM10023081_03690</name>
</gene>
<evidence type="ECO:0000313" key="2">
    <source>
        <dbReference type="EMBL" id="GAA3668437.1"/>
    </source>
</evidence>